<accession>A0ABQ6MYF5</accession>
<evidence type="ECO:0000256" key="4">
    <source>
        <dbReference type="SAM" id="MobiDB-lite"/>
    </source>
</evidence>
<feature type="repeat" description="TPR" evidence="3">
    <location>
        <begin position="364"/>
        <end position="397"/>
    </location>
</feature>
<feature type="region of interest" description="Disordered" evidence="4">
    <location>
        <begin position="1"/>
        <end position="20"/>
    </location>
</feature>
<gene>
    <name evidence="5" type="ORF">TeGR_g1209</name>
</gene>
<dbReference type="SUPFAM" id="SSF48452">
    <property type="entry name" value="TPR-like"/>
    <property type="match status" value="1"/>
</dbReference>
<dbReference type="Gene3D" id="1.25.40.10">
    <property type="entry name" value="Tetratricopeptide repeat domain"/>
    <property type="match status" value="2"/>
</dbReference>
<evidence type="ECO:0000313" key="5">
    <source>
        <dbReference type="EMBL" id="GMI35440.1"/>
    </source>
</evidence>
<dbReference type="Proteomes" id="UP001165060">
    <property type="component" value="Unassembled WGS sequence"/>
</dbReference>
<protein>
    <submittedName>
        <fullName evidence="5">Uncharacterized protein</fullName>
    </submittedName>
</protein>
<dbReference type="Pfam" id="PF13424">
    <property type="entry name" value="TPR_12"/>
    <property type="match status" value="2"/>
</dbReference>
<feature type="repeat" description="TPR" evidence="3">
    <location>
        <begin position="547"/>
        <end position="580"/>
    </location>
</feature>
<dbReference type="PROSITE" id="PS50005">
    <property type="entry name" value="TPR"/>
    <property type="match status" value="3"/>
</dbReference>
<comment type="caution">
    <text evidence="5">The sequence shown here is derived from an EMBL/GenBank/DDBJ whole genome shotgun (WGS) entry which is preliminary data.</text>
</comment>
<evidence type="ECO:0000256" key="3">
    <source>
        <dbReference type="PROSITE-ProRule" id="PRU00339"/>
    </source>
</evidence>
<evidence type="ECO:0000256" key="1">
    <source>
        <dbReference type="ARBA" id="ARBA00022737"/>
    </source>
</evidence>
<dbReference type="EMBL" id="BRYB01004703">
    <property type="protein sequence ID" value="GMI35440.1"/>
    <property type="molecule type" value="Genomic_DNA"/>
</dbReference>
<dbReference type="SMART" id="SM00028">
    <property type="entry name" value="TPR"/>
    <property type="match status" value="5"/>
</dbReference>
<proteinExistence type="predicted"/>
<dbReference type="Pfam" id="PF13374">
    <property type="entry name" value="TPR_10"/>
    <property type="match status" value="1"/>
</dbReference>
<organism evidence="5 6">
    <name type="scientific">Tetraparma gracilis</name>
    <dbReference type="NCBI Taxonomy" id="2962635"/>
    <lineage>
        <taxon>Eukaryota</taxon>
        <taxon>Sar</taxon>
        <taxon>Stramenopiles</taxon>
        <taxon>Ochrophyta</taxon>
        <taxon>Bolidophyceae</taxon>
        <taxon>Parmales</taxon>
        <taxon>Triparmaceae</taxon>
        <taxon>Tetraparma</taxon>
    </lineage>
</organism>
<keyword evidence="1" id="KW-0677">Repeat</keyword>
<dbReference type="InterPro" id="IPR019734">
    <property type="entry name" value="TPR_rpt"/>
</dbReference>
<dbReference type="PANTHER" id="PTHR45641">
    <property type="entry name" value="TETRATRICOPEPTIDE REPEAT PROTEIN (AFU_ORTHOLOGUE AFUA_6G03870)"/>
    <property type="match status" value="1"/>
</dbReference>
<sequence>MNEEVLKSFGSSPGQPEGAGADLAELHEKAGSFVVELEKKIKGFMRRLDIDPLTEIKALDEEGKEKVFKAFTMAGLKTMESCKRKMTDDYDGDHMRICDVVRCSIVVETEEQLAAVLKALVGGQIKGEGVKVTVARLKNRFAEPMFTGIMDCLLNVLVEVEGQGGHVCEIQLHLAGILAMKGYCHKYYEIFRDIFVGTAESYKKRLDMFEKVGDVGGGEGGVEGGLRRLLEGEDVKKLQALGELAGRDVLGDPKLQGHAADRIAELTGEEETVQAALALFDKGWGQYRNKEYDAALVSYGKSLEIDIKLEGEGGTNVTGTRQQIAMVYLGKGEHERALEEYEVVLKLSKASSHPERGEEGEGTAAIMSNMGIAYKMMENYDKALELLKRSLEMKEKAGAEKADILGTVCHIAETYRETGRYSEAMEWGERSLAGEEAELGKNHPSTLISVYNLALACEGAGDLDRAVELFERCLAGEEEGGDDDSARGTAEELGIVLKKGGPRFAAKLAALKQKYPSIVESCGTTEEKLAILEPRLKAEEEEGEGTVRTMNRLGNAYRDAGNFDRAVELKERCLKADEEGGEPVNVSTRSVWGLGKTLKMGGAKFDAKFEALEKKYPGMSEHEDVKGCVRG</sequence>
<name>A0ABQ6MYF5_9STRA</name>
<feature type="repeat" description="TPR" evidence="3">
    <location>
        <begin position="318"/>
        <end position="351"/>
    </location>
</feature>
<dbReference type="PANTHER" id="PTHR45641:SF19">
    <property type="entry name" value="NEPHROCYSTIN-3"/>
    <property type="match status" value="1"/>
</dbReference>
<reference evidence="5 6" key="1">
    <citation type="journal article" date="2023" name="Commun. Biol.">
        <title>Genome analysis of Parmales, the sister group of diatoms, reveals the evolutionary specialization of diatoms from phago-mixotrophs to photoautotrophs.</title>
        <authorList>
            <person name="Ban H."/>
            <person name="Sato S."/>
            <person name="Yoshikawa S."/>
            <person name="Yamada K."/>
            <person name="Nakamura Y."/>
            <person name="Ichinomiya M."/>
            <person name="Sato N."/>
            <person name="Blanc-Mathieu R."/>
            <person name="Endo H."/>
            <person name="Kuwata A."/>
            <person name="Ogata H."/>
        </authorList>
    </citation>
    <scope>NUCLEOTIDE SEQUENCE [LARGE SCALE GENOMIC DNA]</scope>
</reference>
<evidence type="ECO:0000313" key="6">
    <source>
        <dbReference type="Proteomes" id="UP001165060"/>
    </source>
</evidence>
<evidence type="ECO:0000256" key="2">
    <source>
        <dbReference type="ARBA" id="ARBA00022803"/>
    </source>
</evidence>
<keyword evidence="6" id="KW-1185">Reference proteome</keyword>
<dbReference type="InterPro" id="IPR011990">
    <property type="entry name" value="TPR-like_helical_dom_sf"/>
</dbReference>
<keyword evidence="2 3" id="KW-0802">TPR repeat</keyword>